<keyword evidence="1" id="KW-1133">Transmembrane helix</keyword>
<accession>A0A1I9KK68</accession>
<gene>
    <name evidence="2" type="ORF">SAC12_033</name>
</gene>
<dbReference type="Proteomes" id="UP000223158">
    <property type="component" value="Segment"/>
</dbReference>
<dbReference type="EMBL" id="KU052488">
    <property type="protein sequence ID" value="ALY06855.1"/>
    <property type="molecule type" value="Genomic_DNA"/>
</dbReference>
<sequence length="87" mass="10046">MLSCGRQMRHRDTPNGNSSQQAVLIPFPLAPYTILPKWWKYYHNFAFFGRISTTSKKFFFLLLTILKLYDILFSIGGIKNGQTLSKA</sequence>
<reference evidence="2 3" key="1">
    <citation type="submission" date="2015-11" db="EMBL/GenBank/DDBJ databases">
        <title>Lactobacillus brevis bacteriophage SA-C12: a mosaic Myoviridae member.</title>
        <authorList>
            <person name="Mahony J."/>
        </authorList>
    </citation>
    <scope>NUCLEOTIDE SEQUENCE [LARGE SCALE GENOMIC DNA]</scope>
</reference>
<feature type="transmembrane region" description="Helical" evidence="1">
    <location>
        <begin position="58"/>
        <end position="78"/>
    </location>
</feature>
<keyword evidence="3" id="KW-1185">Reference proteome</keyword>
<name>A0A1I9KK68_9CAUD</name>
<evidence type="ECO:0000313" key="3">
    <source>
        <dbReference type="Proteomes" id="UP000223158"/>
    </source>
</evidence>
<protein>
    <submittedName>
        <fullName evidence="2">Uncharacterized protein</fullName>
    </submittedName>
</protein>
<keyword evidence="1" id="KW-0812">Transmembrane</keyword>
<keyword evidence="1" id="KW-0472">Membrane</keyword>
<evidence type="ECO:0000313" key="2">
    <source>
        <dbReference type="EMBL" id="ALY06855.1"/>
    </source>
</evidence>
<proteinExistence type="predicted"/>
<evidence type="ECO:0000256" key="1">
    <source>
        <dbReference type="SAM" id="Phobius"/>
    </source>
</evidence>
<organism evidence="2 3">
    <name type="scientific">Lactobacillus phage SA-C12</name>
    <dbReference type="NCBI Taxonomy" id="1755697"/>
    <lineage>
        <taxon>Viruses</taxon>
        <taxon>Duplodnaviria</taxon>
        <taxon>Heunggongvirae</taxon>
        <taxon>Uroviricota</taxon>
        <taxon>Caudoviricetes</taxon>
        <taxon>Tybeckvirinae</taxon>
        <taxon>Lenusvirus</taxon>
        <taxon>Lenusvirus SAC12</taxon>
    </lineage>
</organism>